<dbReference type="AlphaFoldDB" id="A0A9D1IK29"/>
<gene>
    <name evidence="7" type="ORF">IAD18_00265</name>
</gene>
<keyword evidence="2 5" id="KW-0812">Transmembrane</keyword>
<organism evidence="7 8">
    <name type="scientific">Candidatus Limisoma intestinavium</name>
    <dbReference type="NCBI Taxonomy" id="2840856"/>
    <lineage>
        <taxon>Bacteria</taxon>
        <taxon>Pseudomonadati</taxon>
        <taxon>Bacteroidota</taxon>
        <taxon>Bacteroidia</taxon>
        <taxon>Bacteroidales</taxon>
        <taxon>Candidatus Limisoma</taxon>
    </lineage>
</organism>
<feature type="domain" description="VWFA" evidence="6">
    <location>
        <begin position="93"/>
        <end position="291"/>
    </location>
</feature>
<dbReference type="Pfam" id="PF07584">
    <property type="entry name" value="BatA"/>
    <property type="match status" value="1"/>
</dbReference>
<dbReference type="EMBL" id="DVMS01000007">
    <property type="protein sequence ID" value="HIU38086.1"/>
    <property type="molecule type" value="Genomic_DNA"/>
</dbReference>
<dbReference type="InterPro" id="IPR002035">
    <property type="entry name" value="VWF_A"/>
</dbReference>
<evidence type="ECO:0000256" key="2">
    <source>
        <dbReference type="ARBA" id="ARBA00022692"/>
    </source>
</evidence>
<keyword evidence="3 5" id="KW-1133">Transmembrane helix</keyword>
<dbReference type="Proteomes" id="UP000824076">
    <property type="component" value="Unassembled WGS sequence"/>
</dbReference>
<feature type="transmembrane region" description="Helical" evidence="5">
    <location>
        <begin position="311"/>
        <end position="328"/>
    </location>
</feature>
<keyword evidence="1" id="KW-1003">Cell membrane</keyword>
<dbReference type="SMART" id="SM00327">
    <property type="entry name" value="VWA"/>
    <property type="match status" value="1"/>
</dbReference>
<evidence type="ECO:0000256" key="4">
    <source>
        <dbReference type="ARBA" id="ARBA00023136"/>
    </source>
</evidence>
<evidence type="ECO:0000313" key="8">
    <source>
        <dbReference type="Proteomes" id="UP000824076"/>
    </source>
</evidence>
<dbReference type="InterPro" id="IPR024163">
    <property type="entry name" value="Aerotolerance_reg_N"/>
</dbReference>
<dbReference type="InterPro" id="IPR036465">
    <property type="entry name" value="vWFA_dom_sf"/>
</dbReference>
<dbReference type="Pfam" id="PF13519">
    <property type="entry name" value="VWA_2"/>
    <property type="match status" value="1"/>
</dbReference>
<name>A0A9D1IK29_9BACT</name>
<dbReference type="PROSITE" id="PS50234">
    <property type="entry name" value="VWFA"/>
    <property type="match status" value="1"/>
</dbReference>
<comment type="caution">
    <text evidence="7">The sequence shown here is derived from an EMBL/GenBank/DDBJ whole genome shotgun (WGS) entry which is preliminary data.</text>
</comment>
<protein>
    <submittedName>
        <fullName evidence="7">VWA domain-containing protein</fullName>
    </submittedName>
</protein>
<dbReference type="PANTHER" id="PTHR22550">
    <property type="entry name" value="SPORE GERMINATION PROTEIN"/>
    <property type="match status" value="1"/>
</dbReference>
<reference evidence="7" key="1">
    <citation type="submission" date="2020-10" db="EMBL/GenBank/DDBJ databases">
        <authorList>
            <person name="Gilroy R."/>
        </authorList>
    </citation>
    <scope>NUCLEOTIDE SEQUENCE</scope>
    <source>
        <strain evidence="7">17073</strain>
    </source>
</reference>
<evidence type="ECO:0000313" key="7">
    <source>
        <dbReference type="EMBL" id="HIU38086.1"/>
    </source>
</evidence>
<dbReference type="Gene3D" id="3.40.50.410">
    <property type="entry name" value="von Willebrand factor, type A domain"/>
    <property type="match status" value="1"/>
</dbReference>
<evidence type="ECO:0000259" key="6">
    <source>
        <dbReference type="PROSITE" id="PS50234"/>
    </source>
</evidence>
<evidence type="ECO:0000256" key="3">
    <source>
        <dbReference type="ARBA" id="ARBA00022989"/>
    </source>
</evidence>
<accession>A0A9D1IK29</accession>
<dbReference type="PANTHER" id="PTHR22550:SF5">
    <property type="entry name" value="LEUCINE ZIPPER PROTEIN 4"/>
    <property type="match status" value="1"/>
</dbReference>
<dbReference type="InterPro" id="IPR050768">
    <property type="entry name" value="UPF0353/GerABKA_families"/>
</dbReference>
<feature type="transmembrane region" description="Helical" evidence="5">
    <location>
        <begin position="6"/>
        <end position="25"/>
    </location>
</feature>
<evidence type="ECO:0000256" key="5">
    <source>
        <dbReference type="SAM" id="Phobius"/>
    </source>
</evidence>
<proteinExistence type="predicted"/>
<dbReference type="SUPFAM" id="SSF53300">
    <property type="entry name" value="vWA-like"/>
    <property type="match status" value="1"/>
</dbReference>
<keyword evidence="4 5" id="KW-0472">Membrane</keyword>
<evidence type="ECO:0000256" key="1">
    <source>
        <dbReference type="ARBA" id="ARBA00022475"/>
    </source>
</evidence>
<sequence length="346" mass="37569">MFSFGYPQLLILLLLLPILFGLYVLTRKARNKKLKQFGQLPVLNLQMPEVSRYTPWIKISLELLLVAVIVVILARPRAKGEASASTVNVQGSEVVVALDISNSMLASSTEDPKGISRLQRSKFLVEKLIDKFENDKVGIVVFAGDAYLQLPVTDDFSSAKLFLNSLSPSLISNQGTAIGAAIDLSMTAFSENPQCQKSIVLITDGENHEDDAVRAAKTAKEKGVEIDVVSVGTSKPMAIPLGDGTFLTDENGQAAMTACNEEMAMDIAKIGTGVYVSANNSDAVDILADQIAKAKKANMQKKIFTPNDEQFPVFAWIALALLIIDLLVSDKKISWLINTNFFGKQA</sequence>
<reference evidence="7" key="2">
    <citation type="journal article" date="2021" name="PeerJ">
        <title>Extensive microbial diversity within the chicken gut microbiome revealed by metagenomics and culture.</title>
        <authorList>
            <person name="Gilroy R."/>
            <person name="Ravi A."/>
            <person name="Getino M."/>
            <person name="Pursley I."/>
            <person name="Horton D.L."/>
            <person name="Alikhan N.F."/>
            <person name="Baker D."/>
            <person name="Gharbi K."/>
            <person name="Hall N."/>
            <person name="Watson M."/>
            <person name="Adriaenssens E.M."/>
            <person name="Foster-Nyarko E."/>
            <person name="Jarju S."/>
            <person name="Secka A."/>
            <person name="Antonio M."/>
            <person name="Oren A."/>
            <person name="Chaudhuri R.R."/>
            <person name="La Ragione R."/>
            <person name="Hildebrand F."/>
            <person name="Pallen M.J."/>
        </authorList>
    </citation>
    <scope>NUCLEOTIDE SEQUENCE</scope>
    <source>
        <strain evidence="7">17073</strain>
    </source>
</reference>